<keyword evidence="3" id="KW-0378">Hydrolase</keyword>
<dbReference type="SMART" id="SM00490">
    <property type="entry name" value="HELICc"/>
    <property type="match status" value="1"/>
</dbReference>
<dbReference type="Gene3D" id="3.40.50.300">
    <property type="entry name" value="P-loop containing nucleotide triphosphate hydrolases"/>
    <property type="match status" value="2"/>
</dbReference>
<dbReference type="InterPro" id="IPR047112">
    <property type="entry name" value="RecG/Mfd"/>
</dbReference>
<evidence type="ECO:0000256" key="4">
    <source>
        <dbReference type="ARBA" id="ARBA00022806"/>
    </source>
</evidence>
<dbReference type="Pfam" id="PF19833">
    <property type="entry name" value="RecG_dom3_C"/>
    <property type="match status" value="1"/>
</dbReference>
<dbReference type="Gene3D" id="2.40.50.140">
    <property type="entry name" value="Nucleic acid-binding proteins"/>
    <property type="match status" value="1"/>
</dbReference>
<dbReference type="InterPro" id="IPR027417">
    <property type="entry name" value="P-loop_NTPase"/>
</dbReference>
<dbReference type="RefSeq" id="WP_015400753.1">
    <property type="nucleotide sequence ID" value="NC_020302.1"/>
</dbReference>
<dbReference type="GO" id="GO:0006281">
    <property type="term" value="P:DNA repair"/>
    <property type="evidence" value="ECO:0007669"/>
    <property type="project" value="UniProtKB-KW"/>
</dbReference>
<dbReference type="PANTHER" id="PTHR47964">
    <property type="entry name" value="ATP-DEPENDENT DNA HELICASE HOMOLOG RECG, CHLOROPLASTIC"/>
    <property type="match status" value="1"/>
</dbReference>
<dbReference type="InterPro" id="IPR033454">
    <property type="entry name" value="RecG_wedge"/>
</dbReference>
<name>M1MX46_9CORY</name>
<dbReference type="InterPro" id="IPR014001">
    <property type="entry name" value="Helicase_ATP-bd"/>
</dbReference>
<reference evidence="11 12" key="1">
    <citation type="journal article" date="2012" name="Stand. Genomic Sci.">
        <title>Genome sequence of the halotolerant bacterium Corynebacterium halotolerans type strain YIM 70093(T) (= DSM 44683(T)).</title>
        <authorList>
            <person name="Ruckert C."/>
            <person name="Albersmeier A."/>
            <person name="Al-Dilaimi A."/>
            <person name="Niehaus K."/>
            <person name="Szczepanowski R."/>
            <person name="Kalinowski J."/>
        </authorList>
    </citation>
    <scope>NUCLEOTIDE SEQUENCE [LARGE SCALE GENOMIC DNA]</scope>
    <source>
        <strain evidence="11">YIM 70093</strain>
    </source>
</reference>
<dbReference type="InterPro" id="IPR012340">
    <property type="entry name" value="NA-bd_OB-fold"/>
</dbReference>
<keyword evidence="6" id="KW-0238">DNA-binding</keyword>
<accession>M1MX46</accession>
<dbReference type="CDD" id="cd04488">
    <property type="entry name" value="RecG_wedge_OBF"/>
    <property type="match status" value="1"/>
</dbReference>
<dbReference type="Pfam" id="PF00271">
    <property type="entry name" value="Helicase_C"/>
    <property type="match status" value="1"/>
</dbReference>
<dbReference type="HOGENOM" id="CLU_005122_7_1_11"/>
<dbReference type="GO" id="GO:0005524">
    <property type="term" value="F:ATP binding"/>
    <property type="evidence" value="ECO:0007669"/>
    <property type="project" value="UniProtKB-KW"/>
</dbReference>
<evidence type="ECO:0000256" key="7">
    <source>
        <dbReference type="ARBA" id="ARBA00023204"/>
    </source>
</evidence>
<feature type="domain" description="Helicase ATP-binding" evidence="9">
    <location>
        <begin position="293"/>
        <end position="459"/>
    </location>
</feature>
<dbReference type="SUPFAM" id="SSF50249">
    <property type="entry name" value="Nucleic acid-binding proteins"/>
    <property type="match status" value="1"/>
</dbReference>
<dbReference type="InterPro" id="IPR045562">
    <property type="entry name" value="RecG_dom3_C"/>
</dbReference>
<sequence>MLGWTDDRDLTEVLPDKEAKAITKAFEFTTCGELLGHYPRAYSRHGAGVNVERAHDGDIVTCVGEVLHAETFSAKGKQIHRITIADGRTRLTATFFNARYASRVLVRGARGMFSGKLNHWQGTPQIQHPDFLLLPKPGDNAGKQAATGSLRSLSVYGDLDEILTGLDYLPVYPAKAKVPSWRLLGAIREILRTLPPIPEPLPGTPVGFVGFDEAIRGIHQPDSAGPERHLERLKYNEALSLALVMALRRRDTEHRRAPALEPAPDGHRAGLLAGLPYPLTAGQQQVLSEISRDLARPVPMSRLLQGEVGSGKTIVSLLAMLQAVDAGQQCAMLAPTEVLAVQHARSLTALLADAGLPVNVVPLTGSMPVATKRQNLLDIVSGQADIVVGTHAIIQDAVEFFDLGLVVVDEQHRFGVEQRDRLRSKGRDGLTPHLLVMTATPIPRTIAMTVFGDLAVSTLRELPGGRKPIQSSVVPEARPTWVTRSIERIGEEVADGRQAYIVCPRIDGEGGVIDIAGRLSEGAFRDLTVGVLHGRLPGEEKDAIMADFARGGIDILVATTVIEVGVDVPNATVMLIRESEHFGVSQLHQLRGRVGRGGHASLCLFHTLADPDSPAFQRVSAVAATSDGFRLAEIDLETRQEGDVLGTRQSGTERTVRLLNLLTDYELIERANLDADLLVAGDPQLAQRLVSDVARDDREYLEKS</sequence>
<dbReference type="GO" id="GO:0003677">
    <property type="term" value="F:DNA binding"/>
    <property type="evidence" value="ECO:0007669"/>
    <property type="project" value="UniProtKB-KW"/>
</dbReference>
<dbReference type="eggNOG" id="COG1200">
    <property type="taxonomic scope" value="Bacteria"/>
</dbReference>
<organism evidence="11 12">
    <name type="scientific">Corynebacterium halotolerans YIM 70093 = DSM 44683</name>
    <dbReference type="NCBI Taxonomy" id="1121362"/>
    <lineage>
        <taxon>Bacteria</taxon>
        <taxon>Bacillati</taxon>
        <taxon>Actinomycetota</taxon>
        <taxon>Actinomycetes</taxon>
        <taxon>Mycobacteriales</taxon>
        <taxon>Corynebacteriaceae</taxon>
        <taxon>Corynebacterium</taxon>
    </lineage>
</organism>
<evidence type="ECO:0000256" key="6">
    <source>
        <dbReference type="ARBA" id="ARBA00023125"/>
    </source>
</evidence>
<keyword evidence="7" id="KW-0234">DNA repair</keyword>
<dbReference type="PANTHER" id="PTHR47964:SF1">
    <property type="entry name" value="ATP-DEPENDENT DNA HELICASE HOMOLOG RECG, CHLOROPLASTIC"/>
    <property type="match status" value="1"/>
</dbReference>
<dbReference type="Proteomes" id="UP000011723">
    <property type="component" value="Chromosome"/>
</dbReference>
<evidence type="ECO:0000256" key="5">
    <source>
        <dbReference type="ARBA" id="ARBA00022840"/>
    </source>
</evidence>
<keyword evidence="4 11" id="KW-0347">Helicase</keyword>
<dbReference type="GO" id="GO:0003678">
    <property type="term" value="F:DNA helicase activity"/>
    <property type="evidence" value="ECO:0007669"/>
    <property type="project" value="TreeGrafter"/>
</dbReference>
<evidence type="ECO:0000256" key="2">
    <source>
        <dbReference type="ARBA" id="ARBA00022763"/>
    </source>
</evidence>
<dbReference type="STRING" id="1121362.A605_06660"/>
<proteinExistence type="predicted"/>
<dbReference type="Pfam" id="PF00270">
    <property type="entry name" value="DEAD"/>
    <property type="match status" value="1"/>
</dbReference>
<feature type="domain" description="Helicase C-terminal" evidence="10">
    <location>
        <begin position="485"/>
        <end position="642"/>
    </location>
</feature>
<evidence type="ECO:0000259" key="9">
    <source>
        <dbReference type="PROSITE" id="PS51192"/>
    </source>
</evidence>
<evidence type="ECO:0000313" key="12">
    <source>
        <dbReference type="Proteomes" id="UP000011723"/>
    </source>
</evidence>
<dbReference type="SUPFAM" id="SSF52540">
    <property type="entry name" value="P-loop containing nucleoside triphosphate hydrolases"/>
    <property type="match status" value="2"/>
</dbReference>
<evidence type="ECO:0000256" key="3">
    <source>
        <dbReference type="ARBA" id="ARBA00022801"/>
    </source>
</evidence>
<dbReference type="InterPro" id="IPR001650">
    <property type="entry name" value="Helicase_C-like"/>
</dbReference>
<dbReference type="SMART" id="SM00487">
    <property type="entry name" value="DEXDc"/>
    <property type="match status" value="1"/>
</dbReference>
<evidence type="ECO:0000256" key="1">
    <source>
        <dbReference type="ARBA" id="ARBA00022741"/>
    </source>
</evidence>
<keyword evidence="5" id="KW-0067">ATP-binding</keyword>
<evidence type="ECO:0000256" key="8">
    <source>
        <dbReference type="ARBA" id="ARBA00049819"/>
    </source>
</evidence>
<dbReference type="CDD" id="cd17992">
    <property type="entry name" value="DEXHc_RecG"/>
    <property type="match status" value="1"/>
</dbReference>
<dbReference type="AlphaFoldDB" id="M1MX46"/>
<keyword evidence="12" id="KW-1185">Reference proteome</keyword>
<dbReference type="PROSITE" id="PS51192">
    <property type="entry name" value="HELICASE_ATP_BIND_1"/>
    <property type="match status" value="1"/>
</dbReference>
<dbReference type="KEGG" id="chn:A605_06660"/>
<dbReference type="PROSITE" id="PS51194">
    <property type="entry name" value="HELICASE_CTER"/>
    <property type="match status" value="1"/>
</dbReference>
<dbReference type="GO" id="GO:0016787">
    <property type="term" value="F:hydrolase activity"/>
    <property type="evidence" value="ECO:0007669"/>
    <property type="project" value="UniProtKB-KW"/>
</dbReference>
<dbReference type="InterPro" id="IPR011545">
    <property type="entry name" value="DEAD/DEAH_box_helicase_dom"/>
</dbReference>
<dbReference type="EMBL" id="CP003697">
    <property type="protein sequence ID" value="AGF72334.1"/>
    <property type="molecule type" value="Genomic_DNA"/>
</dbReference>
<dbReference type="OrthoDB" id="9804325at2"/>
<dbReference type="PATRIC" id="fig|1121362.3.peg.1344"/>
<evidence type="ECO:0000313" key="11">
    <source>
        <dbReference type="EMBL" id="AGF72334.1"/>
    </source>
</evidence>
<protein>
    <recommendedName>
        <fullName evidence="8">Probable DNA 3'-5' helicase RecG</fullName>
    </recommendedName>
</protein>
<gene>
    <name evidence="11" type="ORF">A605_06660</name>
</gene>
<dbReference type="Pfam" id="PF17191">
    <property type="entry name" value="RecG_wedge"/>
    <property type="match status" value="1"/>
</dbReference>
<keyword evidence="1" id="KW-0547">Nucleotide-binding</keyword>
<keyword evidence="2" id="KW-0227">DNA damage</keyword>
<evidence type="ECO:0000259" key="10">
    <source>
        <dbReference type="PROSITE" id="PS51194"/>
    </source>
</evidence>